<name>A0A9X6NC29_HYPEX</name>
<gene>
    <name evidence="1" type="ORF">BV898_15149</name>
</gene>
<dbReference type="EMBL" id="MTYJ01000198">
    <property type="protein sequence ID" value="OWA50639.1"/>
    <property type="molecule type" value="Genomic_DNA"/>
</dbReference>
<evidence type="ECO:0000313" key="1">
    <source>
        <dbReference type="EMBL" id="OWA50639.1"/>
    </source>
</evidence>
<comment type="caution">
    <text evidence="1">The sequence shown here is derived from an EMBL/GenBank/DDBJ whole genome shotgun (WGS) entry which is preliminary data.</text>
</comment>
<organism evidence="1 2">
    <name type="scientific">Hypsibius exemplaris</name>
    <name type="common">Freshwater tardigrade</name>
    <dbReference type="NCBI Taxonomy" id="2072580"/>
    <lineage>
        <taxon>Eukaryota</taxon>
        <taxon>Metazoa</taxon>
        <taxon>Ecdysozoa</taxon>
        <taxon>Tardigrada</taxon>
        <taxon>Eutardigrada</taxon>
        <taxon>Parachela</taxon>
        <taxon>Hypsibioidea</taxon>
        <taxon>Hypsibiidae</taxon>
        <taxon>Hypsibius</taxon>
    </lineage>
</organism>
<dbReference type="AlphaFoldDB" id="A0A9X6NC29"/>
<protein>
    <submittedName>
        <fullName evidence="1">Uncharacterized protein</fullName>
    </submittedName>
</protein>
<evidence type="ECO:0000313" key="2">
    <source>
        <dbReference type="Proteomes" id="UP000192578"/>
    </source>
</evidence>
<proteinExistence type="predicted"/>
<keyword evidence="2" id="KW-1185">Reference proteome</keyword>
<reference evidence="2" key="1">
    <citation type="submission" date="2017-01" db="EMBL/GenBank/DDBJ databases">
        <title>Comparative genomics of anhydrobiosis in the tardigrade Hypsibius dujardini.</title>
        <authorList>
            <person name="Yoshida Y."/>
            <person name="Koutsovoulos G."/>
            <person name="Laetsch D."/>
            <person name="Stevens L."/>
            <person name="Kumar S."/>
            <person name="Horikawa D."/>
            <person name="Ishino K."/>
            <person name="Komine S."/>
            <person name="Tomita M."/>
            <person name="Blaxter M."/>
            <person name="Arakawa K."/>
        </authorList>
    </citation>
    <scope>NUCLEOTIDE SEQUENCE [LARGE SCALE GENOMIC DNA]</scope>
    <source>
        <strain evidence="2">Z151</strain>
    </source>
</reference>
<accession>A0A9X6NC29</accession>
<sequence length="277" mass="31648">MPVCITTDLHAACHAYLAYLRHELEQDKPQPKLNLPQSYPSQQDGKKEWDLPDIPAAARQRINQVYQCSDDIHEKMEAVSAKLRAPFLFRPCGELRHRWCCSADFGQCSQLSAQVYRHLMGLGKKWSEREKSVKELAQKLRTSYPNFGWSVVIFRTKKNVNKQALTQDFVHQELDSPIWHQTVKCQSAAANTRSPSTAPSSTDSVRTPGKAYDYGRMEFYKHANQYALRAVIFWAEKGKLRTAASWTTEECTDMYSSLVNADQHPVESSGERRPCCS</sequence>
<dbReference type="Proteomes" id="UP000192578">
    <property type="component" value="Unassembled WGS sequence"/>
</dbReference>